<gene>
    <name evidence="1" type="ORF">NCS57_00855200</name>
</gene>
<dbReference type="Proteomes" id="UP001065298">
    <property type="component" value="Chromosome 6"/>
</dbReference>
<sequence>MPESASTDSLMARPVSPITDDDHDLSTTFLNGSGGLTLQPLGSSSSETSLSLRARSYSAEEQDIEDLPENPVQHAKGLRNLISDWNLELLALISSAVSLSALIILLARQDGQPLSTWTLPLSLNKVVSLLLVIIKTPLAFVVGTCLGQGKWAWFFKRQGPRSAFVAIEEAGRGPLGSLTLMWMWKLKFRHWVCFGAGITVALLAIDPFLQGLVQYVGKMSSTAESGASMMRSHGLDVGEWYAELPYTLQYHGQSVRLRCYQGIHQAAILFSGWVVMESRGIELETFKSEPLEILLNGFDAKSRDYLMVTRKAGQNVDGKMIQLEKAVEGPELRLKDE</sequence>
<evidence type="ECO:0000313" key="1">
    <source>
        <dbReference type="EMBL" id="KAI8666307.1"/>
    </source>
</evidence>
<reference evidence="1" key="1">
    <citation type="submission" date="2022-06" db="EMBL/GenBank/DDBJ databases">
        <title>Fusarium solani species complex genomes reveal bases of compartmentalisation and animal pathogenesis.</title>
        <authorList>
            <person name="Tsai I.J."/>
        </authorList>
    </citation>
    <scope>NUCLEOTIDE SEQUENCE</scope>
    <source>
        <strain evidence="1">Fu6.1</strain>
    </source>
</reference>
<comment type="caution">
    <text evidence="1">The sequence shown here is derived from an EMBL/GenBank/DDBJ whole genome shotgun (WGS) entry which is preliminary data.</text>
</comment>
<accession>A0ACC0QU58</accession>
<evidence type="ECO:0000313" key="2">
    <source>
        <dbReference type="Proteomes" id="UP001065298"/>
    </source>
</evidence>
<proteinExistence type="predicted"/>
<protein>
    <submittedName>
        <fullName evidence="1">Uncharacterized protein</fullName>
    </submittedName>
</protein>
<name>A0ACC0QU58_9HYPO</name>
<organism evidence="1 2">
    <name type="scientific">Fusarium keratoplasticum</name>
    <dbReference type="NCBI Taxonomy" id="1328300"/>
    <lineage>
        <taxon>Eukaryota</taxon>
        <taxon>Fungi</taxon>
        <taxon>Dikarya</taxon>
        <taxon>Ascomycota</taxon>
        <taxon>Pezizomycotina</taxon>
        <taxon>Sordariomycetes</taxon>
        <taxon>Hypocreomycetidae</taxon>
        <taxon>Hypocreales</taxon>
        <taxon>Nectriaceae</taxon>
        <taxon>Fusarium</taxon>
        <taxon>Fusarium solani species complex</taxon>
    </lineage>
</organism>
<keyword evidence="2" id="KW-1185">Reference proteome</keyword>
<dbReference type="EMBL" id="CM046508">
    <property type="protein sequence ID" value="KAI8666307.1"/>
    <property type="molecule type" value="Genomic_DNA"/>
</dbReference>